<evidence type="ECO:0000256" key="1">
    <source>
        <dbReference type="ARBA" id="ARBA00022596"/>
    </source>
</evidence>
<reference evidence="3 4" key="1">
    <citation type="submission" date="2021-03" db="EMBL/GenBank/DDBJ databases">
        <title>Whole genome shotgun sequence of Actinoplanes toevensis NBRC 105298.</title>
        <authorList>
            <person name="Komaki H."/>
            <person name="Tamura T."/>
        </authorList>
    </citation>
    <scope>NUCLEOTIDE SEQUENCE [LARGE SCALE GENOMIC DNA]</scope>
    <source>
        <strain evidence="3 4">NBRC 105298</strain>
    </source>
</reference>
<sequence>MTGRRLWIDASAGVAGDMLLGALLDAGASLDAVRAAVATVAGGAVEIGTHEVSRAGLRALKAEVTMAEIDSPERTWRDVHALLAAAGLPDPVRAAAVATFRRLAEAEARVHGISPDEVHFHEVGALDAIADVVGCCAALADLGVTVVSAGPVALGSGSVRAHHGRLPVPVPAVAELARGWQASAGGDGELATPTGMALVRSLAGTCEPLPPMTLDAVGVGAGTRDPADRANVVRVFLGEPSREPSREPDEELLLLECNVDDLDPRLWPGVLAGLLELGAADAWLTPILMKKGRPAHTLSVLGRPGLGPALRDRIFRDTSTLGIRHSPRGRVALERAFVRVPVGDDTVAVKIAHRDGVLLQVMPEFEDIAELARRSGRPERLVLHDAIAAAAAAGLVVGRSAEGFDQVGVVGQVGGQQRQHVPW</sequence>
<keyword evidence="1 2" id="KW-0533">Nickel</keyword>
<dbReference type="InterPro" id="IPR002822">
    <property type="entry name" value="Ni_insertion"/>
</dbReference>
<keyword evidence="4" id="KW-1185">Reference proteome</keyword>
<evidence type="ECO:0000256" key="2">
    <source>
        <dbReference type="HAMAP-Rule" id="MF_01074"/>
    </source>
</evidence>
<comment type="catalytic activity">
    <reaction evidence="2">
        <text>Ni(II)-pyridinium-3,5-bisthiocarboxylate mononucleotide = pyridinium-3,5-bisthiocarboxylate mononucleotide + Ni(2+)</text>
        <dbReference type="Rhea" id="RHEA:54784"/>
        <dbReference type="ChEBI" id="CHEBI:49786"/>
        <dbReference type="ChEBI" id="CHEBI:137372"/>
        <dbReference type="ChEBI" id="CHEBI:137373"/>
        <dbReference type="EC" id="4.99.1.12"/>
    </reaction>
</comment>
<keyword evidence="2" id="KW-0456">Lyase</keyword>
<dbReference type="PANTHER" id="PTHR36566:SF1">
    <property type="entry name" value="PYRIDINIUM-3,5-BISTHIOCARBOXYLIC ACID MONONUCLEOTIDE NICKEL INSERTION PROTEIN"/>
    <property type="match status" value="1"/>
</dbReference>
<dbReference type="Gene3D" id="3.10.20.300">
    <property type="entry name" value="mk0293 like domain"/>
    <property type="match status" value="1"/>
</dbReference>
<dbReference type="RefSeq" id="WP_213010473.1">
    <property type="nucleotide sequence ID" value="NZ_BOQN01000085.1"/>
</dbReference>
<protein>
    <recommendedName>
        <fullName evidence="2">Pyridinium-3,5-bisthiocarboxylic acid mononucleotide nickel insertion protein</fullName>
        <shortName evidence="2">P2TMN nickel insertion protein</shortName>
        <ecNumber evidence="2">4.99.1.12</ecNumber>
    </recommendedName>
    <alternativeName>
        <fullName evidence="2">Nickel-pincer cofactor biosynthesis protein LarC</fullName>
    </alternativeName>
</protein>
<comment type="caution">
    <text evidence="3">The sequence shown here is derived from an EMBL/GenBank/DDBJ whole genome shotgun (WGS) entry which is preliminary data.</text>
</comment>
<accession>A0A919TFJ5</accession>
<organism evidence="3 4">
    <name type="scientific">Paractinoplanes toevensis</name>
    <dbReference type="NCBI Taxonomy" id="571911"/>
    <lineage>
        <taxon>Bacteria</taxon>
        <taxon>Bacillati</taxon>
        <taxon>Actinomycetota</taxon>
        <taxon>Actinomycetes</taxon>
        <taxon>Micromonosporales</taxon>
        <taxon>Micromonosporaceae</taxon>
        <taxon>Paractinoplanes</taxon>
    </lineage>
</organism>
<dbReference type="EC" id="4.99.1.12" evidence="2"/>
<dbReference type="Pfam" id="PF01969">
    <property type="entry name" value="Ni_insertion"/>
    <property type="match status" value="1"/>
</dbReference>
<dbReference type="NCBIfam" id="TIGR00299">
    <property type="entry name" value="nickel pincer cofactor biosynthesis protein LarC"/>
    <property type="match status" value="1"/>
</dbReference>
<dbReference type="Proteomes" id="UP000677082">
    <property type="component" value="Unassembled WGS sequence"/>
</dbReference>
<dbReference type="EMBL" id="BOQN01000085">
    <property type="protein sequence ID" value="GIM94703.1"/>
    <property type="molecule type" value="Genomic_DNA"/>
</dbReference>
<dbReference type="GO" id="GO:0016151">
    <property type="term" value="F:nickel cation binding"/>
    <property type="evidence" value="ECO:0007669"/>
    <property type="project" value="UniProtKB-UniRule"/>
</dbReference>
<dbReference type="AlphaFoldDB" id="A0A919TFJ5"/>
<comment type="similarity">
    <text evidence="2">Belongs to the LarC family.</text>
</comment>
<proteinExistence type="inferred from homology"/>
<gene>
    <name evidence="2" type="primary">larC</name>
    <name evidence="3" type="ORF">Ato02nite_064960</name>
</gene>
<dbReference type="GO" id="GO:0051604">
    <property type="term" value="P:protein maturation"/>
    <property type="evidence" value="ECO:0007669"/>
    <property type="project" value="UniProtKB-UniRule"/>
</dbReference>
<evidence type="ECO:0000313" key="3">
    <source>
        <dbReference type="EMBL" id="GIM94703.1"/>
    </source>
</evidence>
<dbReference type="GO" id="GO:0016829">
    <property type="term" value="F:lyase activity"/>
    <property type="evidence" value="ECO:0007669"/>
    <property type="project" value="UniProtKB-UniRule"/>
</dbReference>
<dbReference type="PANTHER" id="PTHR36566">
    <property type="entry name" value="NICKEL INSERTION PROTEIN-RELATED"/>
    <property type="match status" value="1"/>
</dbReference>
<evidence type="ECO:0000313" key="4">
    <source>
        <dbReference type="Proteomes" id="UP000677082"/>
    </source>
</evidence>
<dbReference type="Gene3D" id="3.30.70.1380">
    <property type="entry name" value="Transcriptional regulatory protein pf0864 domain like"/>
    <property type="match status" value="1"/>
</dbReference>
<comment type="function">
    <text evidence="2">Involved in the biosynthesis of a nickel-pincer cofactor ((SCS)Ni(II) pincer complex). Binds Ni(2+), and functions in nickel delivery to pyridinium-3,5-bisthiocarboxylic acid mononucleotide (P2TMN), to form the mature cofactor. Is thus probably required for the activation of nickel-pincer cofactor-dependent enzymes.</text>
</comment>
<dbReference type="HAMAP" id="MF_01074">
    <property type="entry name" value="LarC"/>
    <property type="match status" value="1"/>
</dbReference>
<name>A0A919TFJ5_9ACTN</name>